<dbReference type="Proteomes" id="UP000472272">
    <property type="component" value="Chromosome 5"/>
</dbReference>
<feature type="transmembrane region" description="Helical" evidence="1">
    <location>
        <begin position="503"/>
        <end position="521"/>
    </location>
</feature>
<protein>
    <recommendedName>
        <fullName evidence="4">Heparan-alpha-glucosaminide N-acetyltransferase catalytic domain-containing protein</fullName>
    </recommendedName>
</protein>
<dbReference type="GeneTree" id="ENSGT00390000001491"/>
<keyword evidence="1" id="KW-1133">Transmembrane helix</keyword>
<feature type="transmembrane region" description="Helical" evidence="1">
    <location>
        <begin position="466"/>
        <end position="483"/>
    </location>
</feature>
<evidence type="ECO:0000256" key="1">
    <source>
        <dbReference type="SAM" id="Phobius"/>
    </source>
</evidence>
<organism evidence="2 3">
    <name type="scientific">Podarcis muralis</name>
    <name type="common">Wall lizard</name>
    <name type="synonym">Lacerta muralis</name>
    <dbReference type="NCBI Taxonomy" id="64176"/>
    <lineage>
        <taxon>Eukaryota</taxon>
        <taxon>Metazoa</taxon>
        <taxon>Chordata</taxon>
        <taxon>Craniata</taxon>
        <taxon>Vertebrata</taxon>
        <taxon>Euteleostomi</taxon>
        <taxon>Lepidosauria</taxon>
        <taxon>Squamata</taxon>
        <taxon>Bifurcata</taxon>
        <taxon>Unidentata</taxon>
        <taxon>Episquamata</taxon>
        <taxon>Laterata</taxon>
        <taxon>Lacertibaenia</taxon>
        <taxon>Lacertidae</taxon>
        <taxon>Podarcis</taxon>
    </lineage>
</organism>
<dbReference type="AlphaFoldDB" id="A0A670HYN5"/>
<dbReference type="OMA" id="FWPQWLI"/>
<feature type="transmembrane region" description="Helical" evidence="1">
    <location>
        <begin position="401"/>
        <end position="419"/>
    </location>
</feature>
<reference evidence="2 3" key="1">
    <citation type="journal article" date="2019" name="Proc. Natl. Acad. Sci. U.S.A.">
        <title>Regulatory changes in pterin and carotenoid genes underlie balanced color polymorphisms in the wall lizard.</title>
        <authorList>
            <person name="Andrade P."/>
            <person name="Pinho C."/>
            <person name="Perez I de Lanuza G."/>
            <person name="Afonso S."/>
            <person name="Brejcha J."/>
            <person name="Rubin C.J."/>
            <person name="Wallerman O."/>
            <person name="Pereira P."/>
            <person name="Sabatino S.J."/>
            <person name="Bellati A."/>
            <person name="Pellitteri-Rosa D."/>
            <person name="Bosakova Z."/>
            <person name="Bunikis I."/>
            <person name="Carretero M.A."/>
            <person name="Feiner N."/>
            <person name="Marsik P."/>
            <person name="Pauperio F."/>
            <person name="Salvi D."/>
            <person name="Soler L."/>
            <person name="While G.M."/>
            <person name="Uller T."/>
            <person name="Font E."/>
            <person name="Andersson L."/>
            <person name="Carneiro M."/>
        </authorList>
    </citation>
    <scope>NUCLEOTIDE SEQUENCE</scope>
</reference>
<keyword evidence="1" id="KW-0812">Transmembrane</keyword>
<feature type="transmembrane region" description="Helical" evidence="1">
    <location>
        <begin position="431"/>
        <end position="454"/>
    </location>
</feature>
<sequence length="529" mass="60034">MGAPSNTSVAVSSRFALTVTMFAEADAVAPVCSWRALYGEQGWFLLTVKPIKNTTEVSCTLSVEKDPENGYIPFLVAFACLIAVALLYFLGLYVSKLHCTRVHCHCLQHKPTSIELNSAESPRPAEEKPKRRRLLSLDTFRGFSLTIMVFLNCGGGGYWFFEHAAWNGLTIADLVMPWFVFIIGTSVALAFHAMMKRGVSRIQLLRKLTWRTVILLLMGLCFLNYGPRDGPLSWSWARIPGVLQRLGFTYFILALIETFFCLKDLDRYQFGYWWAPLRDIVLYWPEWVIMVILETLWLCLTFLLPVPGCPRGYLGPGGIGDDGKYPNCTGGAAGYIDKLVLGEDHIYRYPTCKELYKTTQPFDPEGILGTINSILMAFFGLQAGKIILMYRQQPLSILKRFLNWAVLLGIISAILTKCTQNEGFIPINKNLWSLSFVTTLSCFSFVLLGIMFYVIDVKNWWGGQPFIFPGMNSILIYVASSLLSTYFPFNWEMKFPNSHAEPLFQNLLGTSLWVLVAYLLYRKKFFLKI</sequence>
<dbReference type="Ensembl" id="ENSPMRT00000004538.1">
    <property type="protein sequence ID" value="ENSPMRP00000004252.1"/>
    <property type="gene ID" value="ENSPMRG00000002913.1"/>
</dbReference>
<feature type="transmembrane region" description="Helical" evidence="1">
    <location>
        <begin position="71"/>
        <end position="94"/>
    </location>
</feature>
<dbReference type="PANTHER" id="PTHR31061:SF34">
    <property type="entry name" value="HEPARAN-ALPHA-GLUCOSAMINIDE N-ACETYLTRANSFERASE"/>
    <property type="match status" value="1"/>
</dbReference>
<evidence type="ECO:0000313" key="3">
    <source>
        <dbReference type="Proteomes" id="UP000472272"/>
    </source>
</evidence>
<feature type="transmembrane region" description="Helical" evidence="1">
    <location>
        <begin position="246"/>
        <end position="262"/>
    </location>
</feature>
<proteinExistence type="predicted"/>
<evidence type="ECO:0008006" key="4">
    <source>
        <dbReference type="Google" id="ProtNLM"/>
    </source>
</evidence>
<keyword evidence="3" id="KW-1185">Reference proteome</keyword>
<reference evidence="2" key="2">
    <citation type="submission" date="2025-08" db="UniProtKB">
        <authorList>
            <consortium name="Ensembl"/>
        </authorList>
    </citation>
    <scope>IDENTIFICATION</scope>
</reference>
<accession>A0A670HYN5</accession>
<feature type="transmembrane region" description="Helical" evidence="1">
    <location>
        <begin position="367"/>
        <end position="389"/>
    </location>
</feature>
<dbReference type="PANTHER" id="PTHR31061">
    <property type="entry name" value="LD22376P"/>
    <property type="match status" value="1"/>
</dbReference>
<reference evidence="2" key="3">
    <citation type="submission" date="2025-09" db="UniProtKB">
        <authorList>
            <consortium name="Ensembl"/>
        </authorList>
    </citation>
    <scope>IDENTIFICATION</scope>
</reference>
<evidence type="ECO:0000313" key="2">
    <source>
        <dbReference type="Ensembl" id="ENSPMRP00000004252.1"/>
    </source>
</evidence>
<keyword evidence="1" id="KW-0472">Membrane</keyword>
<feature type="transmembrane region" description="Helical" evidence="1">
    <location>
        <begin position="208"/>
        <end position="226"/>
    </location>
</feature>
<feature type="transmembrane region" description="Helical" evidence="1">
    <location>
        <begin position="283"/>
        <end position="304"/>
    </location>
</feature>
<name>A0A670HYN5_PODMU</name>
<feature type="transmembrane region" description="Helical" evidence="1">
    <location>
        <begin position="140"/>
        <end position="161"/>
    </location>
</feature>
<feature type="transmembrane region" description="Helical" evidence="1">
    <location>
        <begin position="176"/>
        <end position="196"/>
    </location>
</feature>